<dbReference type="PANTHER" id="PTHR43049:SF1">
    <property type="entry name" value="EARLY ENDOSOME ANTIGEN"/>
    <property type="match status" value="1"/>
</dbReference>
<evidence type="ECO:0000313" key="3">
    <source>
        <dbReference type="Proteomes" id="UP000295252"/>
    </source>
</evidence>
<keyword evidence="1" id="KW-0472">Membrane</keyword>
<feature type="transmembrane region" description="Helical" evidence="1">
    <location>
        <begin position="64"/>
        <end position="84"/>
    </location>
</feature>
<organism evidence="2 3">
    <name type="scientific">Coffea canephora</name>
    <name type="common">Robusta coffee</name>
    <dbReference type="NCBI Taxonomy" id="49390"/>
    <lineage>
        <taxon>Eukaryota</taxon>
        <taxon>Viridiplantae</taxon>
        <taxon>Streptophyta</taxon>
        <taxon>Embryophyta</taxon>
        <taxon>Tracheophyta</taxon>
        <taxon>Spermatophyta</taxon>
        <taxon>Magnoliopsida</taxon>
        <taxon>eudicotyledons</taxon>
        <taxon>Gunneridae</taxon>
        <taxon>Pentapetalae</taxon>
        <taxon>asterids</taxon>
        <taxon>lamiids</taxon>
        <taxon>Gentianales</taxon>
        <taxon>Rubiaceae</taxon>
        <taxon>Ixoroideae</taxon>
        <taxon>Gardenieae complex</taxon>
        <taxon>Bertiereae - Coffeeae clade</taxon>
        <taxon>Coffeeae</taxon>
        <taxon>Coffea</taxon>
    </lineage>
</organism>
<sequence>MNVFFDSNNVCRRLEALVWNPGMWEPASQPLSKLKSKKKSEASSTQTTLFSDTNAQSAEGSPFMAFKFILGVALVSVIIGIIIGKRY</sequence>
<dbReference type="AlphaFoldDB" id="A0A068TP81"/>
<keyword evidence="1" id="KW-1133">Transmembrane helix</keyword>
<name>A0A068TP81_COFCA</name>
<evidence type="ECO:0000313" key="2">
    <source>
        <dbReference type="EMBL" id="CDO98130.1"/>
    </source>
</evidence>
<keyword evidence="3" id="KW-1185">Reference proteome</keyword>
<reference evidence="3" key="1">
    <citation type="journal article" date="2014" name="Science">
        <title>The coffee genome provides insight into the convergent evolution of caffeine biosynthesis.</title>
        <authorList>
            <person name="Denoeud F."/>
            <person name="Carretero-Paulet L."/>
            <person name="Dereeper A."/>
            <person name="Droc G."/>
            <person name="Guyot R."/>
            <person name="Pietrella M."/>
            <person name="Zheng C."/>
            <person name="Alberti A."/>
            <person name="Anthony F."/>
            <person name="Aprea G."/>
            <person name="Aury J.M."/>
            <person name="Bento P."/>
            <person name="Bernard M."/>
            <person name="Bocs S."/>
            <person name="Campa C."/>
            <person name="Cenci A."/>
            <person name="Combes M.C."/>
            <person name="Crouzillat D."/>
            <person name="Da Silva C."/>
            <person name="Daddiego L."/>
            <person name="De Bellis F."/>
            <person name="Dussert S."/>
            <person name="Garsmeur O."/>
            <person name="Gayraud T."/>
            <person name="Guignon V."/>
            <person name="Jahn K."/>
            <person name="Jamilloux V."/>
            <person name="Joet T."/>
            <person name="Labadie K."/>
            <person name="Lan T."/>
            <person name="Leclercq J."/>
            <person name="Lepelley M."/>
            <person name="Leroy T."/>
            <person name="Li L.T."/>
            <person name="Librado P."/>
            <person name="Lopez L."/>
            <person name="Munoz A."/>
            <person name="Noel B."/>
            <person name="Pallavicini A."/>
            <person name="Perrotta G."/>
            <person name="Poncet V."/>
            <person name="Pot D."/>
            <person name="Priyono X."/>
            <person name="Rigoreau M."/>
            <person name="Rouard M."/>
            <person name="Rozas J."/>
            <person name="Tranchant-Dubreuil C."/>
            <person name="VanBuren R."/>
            <person name="Zhang Q."/>
            <person name="Andrade A.C."/>
            <person name="Argout X."/>
            <person name="Bertrand B."/>
            <person name="de Kochko A."/>
            <person name="Graziosi G."/>
            <person name="Henry R.J."/>
            <person name="Jayarama X."/>
            <person name="Ming R."/>
            <person name="Nagai C."/>
            <person name="Rounsley S."/>
            <person name="Sankoff D."/>
            <person name="Giuliano G."/>
            <person name="Albert V.A."/>
            <person name="Wincker P."/>
            <person name="Lashermes P."/>
        </authorList>
    </citation>
    <scope>NUCLEOTIDE SEQUENCE [LARGE SCALE GENOMIC DNA]</scope>
    <source>
        <strain evidence="3">cv. DH200-94</strain>
    </source>
</reference>
<dbReference type="PANTHER" id="PTHR43049">
    <property type="entry name" value="EARLY ENDOSOME ANTIGEN"/>
    <property type="match status" value="1"/>
</dbReference>
<dbReference type="EMBL" id="HG739086">
    <property type="protein sequence ID" value="CDO98130.1"/>
    <property type="molecule type" value="Genomic_DNA"/>
</dbReference>
<accession>A0A068TP81</accession>
<proteinExistence type="predicted"/>
<keyword evidence="1" id="KW-0812">Transmembrane</keyword>
<dbReference type="STRING" id="49390.A0A068TP81"/>
<protein>
    <submittedName>
        <fullName evidence="2">Uncharacterized protein</fullName>
    </submittedName>
</protein>
<dbReference type="InParanoid" id="A0A068TP81"/>
<dbReference type="Gramene" id="CDO98130">
    <property type="protein sequence ID" value="CDO98130"/>
    <property type="gene ID" value="GSCOC_T00022129001"/>
</dbReference>
<dbReference type="OrthoDB" id="1091425at2759"/>
<evidence type="ECO:0000256" key="1">
    <source>
        <dbReference type="SAM" id="Phobius"/>
    </source>
</evidence>
<dbReference type="Proteomes" id="UP000295252">
    <property type="component" value="Chromosome VI"/>
</dbReference>
<gene>
    <name evidence="2" type="ORF">GSCOC_T00022129001</name>
</gene>